<evidence type="ECO:0000256" key="7">
    <source>
        <dbReference type="PIRSR" id="PIRSR000138-1"/>
    </source>
</evidence>
<dbReference type="FunFam" id="3.20.20.70:FF:000056">
    <property type="entry name" value="hydroxyacid oxidase 2"/>
    <property type="match status" value="1"/>
</dbReference>
<evidence type="ECO:0000256" key="1">
    <source>
        <dbReference type="ARBA" id="ARBA00001917"/>
    </source>
</evidence>
<feature type="binding site" evidence="8">
    <location>
        <begin position="316"/>
        <end position="317"/>
    </location>
    <ligand>
        <name>FMN</name>
        <dbReference type="ChEBI" id="CHEBI:58210"/>
    </ligand>
</feature>
<feature type="binding site" evidence="8">
    <location>
        <position position="27"/>
    </location>
    <ligand>
        <name>glyoxylate</name>
        <dbReference type="ChEBI" id="CHEBI:36655"/>
    </ligand>
</feature>
<comment type="catalytic activity">
    <reaction evidence="5">
        <text>a (2S)-2-hydroxycarboxylate + O2 = a 2-oxocarboxylate + H2O2</text>
        <dbReference type="Rhea" id="RHEA:16789"/>
        <dbReference type="ChEBI" id="CHEBI:15379"/>
        <dbReference type="ChEBI" id="CHEBI:16240"/>
        <dbReference type="ChEBI" id="CHEBI:35179"/>
        <dbReference type="ChEBI" id="CHEBI:58123"/>
        <dbReference type="EC" id="1.1.3.15"/>
    </reaction>
    <physiologicalReaction direction="left-to-right" evidence="5">
        <dbReference type="Rhea" id="RHEA:16790"/>
    </physiologicalReaction>
</comment>
<sequence>MAMSRLVCVGDYEQYAEHNLPNAVRQYFNSGANYEQTYADNVAAFKRYRFRPRYMRDMSERNLTTSLLGHDVTSPIGVSPMSMCRLAHPDGEVALAKACESEGSCFCLSMAATSSVEEVGQAAPGCTRWFQVHVLKDRDMMRRMVQRAQRAGFTALVLTVDCAVHGKRYKDLRNQFSLPPHLKLSNFEEELKRAKSVVATGQSKEEWGRFVNQAFSPAHTWQDIQWLKSVSHLPVVAKGVVTAWDALEAVQHGADAVWVSNHGGRELDCLPATIDALTEVCQAVGDKTEVYLDGGVRSGLDILKALSRGARAVYCGRPALWGLAKDGEAGTSDVLQILKEELSVGMALAGVKDVQHVPTELVVHQSFYSAL</sequence>
<dbReference type="EC" id="1.1.3.15" evidence="2"/>
<keyword evidence="8" id="KW-0288">FMN</keyword>
<keyword evidence="3" id="KW-0560">Oxidoreductase</keyword>
<evidence type="ECO:0000256" key="5">
    <source>
        <dbReference type="ARBA" id="ARBA00029325"/>
    </source>
</evidence>
<comment type="caution">
    <text evidence="10">The sequence shown here is derived from an EMBL/GenBank/DDBJ whole genome shotgun (WGS) entry which is preliminary data.</text>
</comment>
<feature type="binding site" evidence="8">
    <location>
        <position position="131"/>
    </location>
    <ligand>
        <name>FMN</name>
        <dbReference type="ChEBI" id="CHEBI:58210"/>
    </ligand>
</feature>
<dbReference type="InterPro" id="IPR037396">
    <property type="entry name" value="FMN_HAD"/>
</dbReference>
<evidence type="ECO:0000256" key="4">
    <source>
        <dbReference type="ARBA" id="ARBA00024042"/>
    </source>
</evidence>
<comment type="catalytic activity">
    <reaction evidence="6">
        <text>2-hydroxyoctanoate + O2 = 2-oxooctanoate + H2O2</text>
        <dbReference type="Rhea" id="RHEA:67940"/>
        <dbReference type="ChEBI" id="CHEBI:15379"/>
        <dbReference type="ChEBI" id="CHEBI:16240"/>
        <dbReference type="ChEBI" id="CHEBI:133514"/>
        <dbReference type="ChEBI" id="CHEBI:176689"/>
    </reaction>
    <physiologicalReaction direction="left-to-right" evidence="6">
        <dbReference type="Rhea" id="RHEA:67941"/>
    </physiologicalReaction>
</comment>
<feature type="binding site" evidence="8">
    <location>
        <position position="168"/>
    </location>
    <ligand>
        <name>glyoxylate</name>
        <dbReference type="ChEBI" id="CHEBI:36655"/>
    </ligand>
</feature>
<dbReference type="AlphaFoldDB" id="A0AAN9GCB4"/>
<dbReference type="CDD" id="cd02809">
    <property type="entry name" value="alpha_hydroxyacid_oxid_FMN"/>
    <property type="match status" value="1"/>
</dbReference>
<proteinExistence type="inferred from homology"/>
<evidence type="ECO:0000256" key="2">
    <source>
        <dbReference type="ARBA" id="ARBA00013087"/>
    </source>
</evidence>
<feature type="binding site" evidence="8">
    <location>
        <position position="260"/>
    </location>
    <ligand>
        <name>glyoxylate</name>
        <dbReference type="ChEBI" id="CHEBI:36655"/>
    </ligand>
</feature>
<dbReference type="GO" id="GO:0001561">
    <property type="term" value="P:fatty acid alpha-oxidation"/>
    <property type="evidence" value="ECO:0007669"/>
    <property type="project" value="TreeGrafter"/>
</dbReference>
<dbReference type="InterPro" id="IPR000262">
    <property type="entry name" value="FMN-dep_DH"/>
</dbReference>
<protein>
    <recommendedName>
        <fullName evidence="2">(S)-2-hydroxy-acid oxidase</fullName>
        <ecNumber evidence="2">1.1.3.15</ecNumber>
    </recommendedName>
</protein>
<gene>
    <name evidence="10" type="ORF">V1264_018060</name>
</gene>
<dbReference type="GO" id="GO:0005782">
    <property type="term" value="C:peroxisomal matrix"/>
    <property type="evidence" value="ECO:0007669"/>
    <property type="project" value="TreeGrafter"/>
</dbReference>
<dbReference type="SUPFAM" id="SSF51395">
    <property type="entry name" value="FMN-linked oxidoreductases"/>
    <property type="match status" value="1"/>
</dbReference>
<dbReference type="InterPro" id="IPR012133">
    <property type="entry name" value="Alpha-hydoxy_acid_DH_FMN"/>
</dbReference>
<dbReference type="PIRSF" id="PIRSF000138">
    <property type="entry name" value="Al-hdrx_acd_dh"/>
    <property type="match status" value="1"/>
</dbReference>
<dbReference type="PANTHER" id="PTHR10578:SF149">
    <property type="entry name" value="2-HYDROXYACID OXIDASE 2"/>
    <property type="match status" value="1"/>
</dbReference>
<name>A0AAN9GCB4_9CAEN</name>
<feature type="binding site" evidence="8">
    <location>
        <position position="238"/>
    </location>
    <ligand>
        <name>FMN</name>
        <dbReference type="ChEBI" id="CHEBI:58210"/>
    </ligand>
</feature>
<dbReference type="InterPro" id="IPR013785">
    <property type="entry name" value="Aldolase_TIM"/>
</dbReference>
<feature type="active site" description="Proton acceptor" evidence="7">
    <location>
        <position position="262"/>
    </location>
</feature>
<dbReference type="PROSITE" id="PS51349">
    <property type="entry name" value="FMN_HYDROXY_ACID_DH_2"/>
    <property type="match status" value="1"/>
</dbReference>
<dbReference type="EMBL" id="JBAMIC010000008">
    <property type="protein sequence ID" value="KAK7103096.1"/>
    <property type="molecule type" value="Genomic_DNA"/>
</dbReference>
<dbReference type="GO" id="GO:0010181">
    <property type="term" value="F:FMN binding"/>
    <property type="evidence" value="ECO:0007669"/>
    <property type="project" value="InterPro"/>
</dbReference>
<evidence type="ECO:0000256" key="6">
    <source>
        <dbReference type="ARBA" id="ARBA00029327"/>
    </source>
</evidence>
<organism evidence="10 11">
    <name type="scientific">Littorina saxatilis</name>
    <dbReference type="NCBI Taxonomy" id="31220"/>
    <lineage>
        <taxon>Eukaryota</taxon>
        <taxon>Metazoa</taxon>
        <taxon>Spiralia</taxon>
        <taxon>Lophotrochozoa</taxon>
        <taxon>Mollusca</taxon>
        <taxon>Gastropoda</taxon>
        <taxon>Caenogastropoda</taxon>
        <taxon>Littorinimorpha</taxon>
        <taxon>Littorinoidea</taxon>
        <taxon>Littorinidae</taxon>
        <taxon>Littorina</taxon>
    </lineage>
</organism>
<evidence type="ECO:0000313" key="10">
    <source>
        <dbReference type="EMBL" id="KAK7103096.1"/>
    </source>
</evidence>
<feature type="binding site" evidence="8">
    <location>
        <position position="109"/>
    </location>
    <ligand>
        <name>FMN</name>
        <dbReference type="ChEBI" id="CHEBI:58210"/>
    </ligand>
</feature>
<feature type="domain" description="FMN hydroxy acid dehydrogenase" evidence="9">
    <location>
        <begin position="1"/>
        <end position="367"/>
    </location>
</feature>
<dbReference type="Proteomes" id="UP001374579">
    <property type="component" value="Unassembled WGS sequence"/>
</dbReference>
<feature type="binding site" evidence="8">
    <location>
        <position position="159"/>
    </location>
    <ligand>
        <name>FMN</name>
        <dbReference type="ChEBI" id="CHEBI:58210"/>
    </ligand>
</feature>
<comment type="cofactor">
    <cofactor evidence="1">
        <name>FMN</name>
        <dbReference type="ChEBI" id="CHEBI:58210"/>
    </cofactor>
</comment>
<dbReference type="Pfam" id="PF01070">
    <property type="entry name" value="FMN_dh"/>
    <property type="match status" value="1"/>
</dbReference>
<accession>A0AAN9GCB4</accession>
<feature type="binding site" evidence="8">
    <location>
        <begin position="293"/>
        <end position="297"/>
    </location>
    <ligand>
        <name>FMN</name>
        <dbReference type="ChEBI" id="CHEBI:58210"/>
    </ligand>
</feature>
<keyword evidence="11" id="KW-1185">Reference proteome</keyword>
<dbReference type="PANTHER" id="PTHR10578">
    <property type="entry name" value="S -2-HYDROXY-ACID OXIDASE-RELATED"/>
    <property type="match status" value="1"/>
</dbReference>
<evidence type="ECO:0000259" key="9">
    <source>
        <dbReference type="PROSITE" id="PS51349"/>
    </source>
</evidence>
<keyword evidence="8" id="KW-0285">Flavoprotein</keyword>
<feature type="binding site" evidence="8">
    <location>
        <position position="262"/>
    </location>
    <ligand>
        <name>glyoxylate</name>
        <dbReference type="ChEBI" id="CHEBI:36655"/>
    </ligand>
</feature>
<feature type="binding site" evidence="8">
    <location>
        <position position="265"/>
    </location>
    <ligand>
        <name>glyoxylate</name>
        <dbReference type="ChEBI" id="CHEBI:36655"/>
    </ligand>
</feature>
<reference evidence="10 11" key="1">
    <citation type="submission" date="2024-02" db="EMBL/GenBank/DDBJ databases">
        <title>Chromosome-scale genome assembly of the rough periwinkle Littorina saxatilis.</title>
        <authorList>
            <person name="De Jode A."/>
            <person name="Faria R."/>
            <person name="Formenti G."/>
            <person name="Sims Y."/>
            <person name="Smith T.P."/>
            <person name="Tracey A."/>
            <person name="Wood J.M.D."/>
            <person name="Zagrodzka Z.B."/>
            <person name="Johannesson K."/>
            <person name="Butlin R.K."/>
            <person name="Leder E.H."/>
        </authorList>
    </citation>
    <scope>NUCLEOTIDE SEQUENCE [LARGE SCALE GENOMIC DNA]</scope>
    <source>
        <strain evidence="10">Snail1</strain>
        <tissue evidence="10">Muscle</tissue>
    </source>
</reference>
<dbReference type="GO" id="GO:0003973">
    <property type="term" value="F:(S)-2-hydroxy-acid oxidase activity"/>
    <property type="evidence" value="ECO:0007669"/>
    <property type="project" value="UniProtKB-EC"/>
</dbReference>
<dbReference type="Gene3D" id="3.20.20.70">
    <property type="entry name" value="Aldolase class I"/>
    <property type="match status" value="1"/>
</dbReference>
<evidence type="ECO:0000256" key="3">
    <source>
        <dbReference type="ARBA" id="ARBA00023002"/>
    </source>
</evidence>
<comment type="similarity">
    <text evidence="4">Belongs to the FMN-dependent alpha-hydroxy acid dehydrogenase family.</text>
</comment>
<evidence type="ECO:0000313" key="11">
    <source>
        <dbReference type="Proteomes" id="UP001374579"/>
    </source>
</evidence>
<evidence type="ECO:0000256" key="8">
    <source>
        <dbReference type="PIRSR" id="PIRSR000138-2"/>
    </source>
</evidence>